<dbReference type="GO" id="GO:0042420">
    <property type="term" value="P:dopamine catabolic process"/>
    <property type="evidence" value="ECO:0007669"/>
    <property type="project" value="TreeGrafter"/>
</dbReference>
<dbReference type="PANTHER" id="PTHR10157:SF23">
    <property type="entry name" value="MOXD1 HOMOLOG 1"/>
    <property type="match status" value="1"/>
</dbReference>
<dbReference type="Gene3D" id="2.60.120.310">
    <property type="entry name" value="Copper type II, ascorbate-dependent monooxygenase, N-terminal domain"/>
    <property type="match status" value="1"/>
</dbReference>
<organism evidence="3 4">
    <name type="scientific">Ramazzottius varieornatus</name>
    <name type="common">Water bear</name>
    <name type="synonym">Tardigrade</name>
    <dbReference type="NCBI Taxonomy" id="947166"/>
    <lineage>
        <taxon>Eukaryota</taxon>
        <taxon>Metazoa</taxon>
        <taxon>Ecdysozoa</taxon>
        <taxon>Tardigrada</taxon>
        <taxon>Eutardigrada</taxon>
        <taxon>Parachela</taxon>
        <taxon>Hypsibioidea</taxon>
        <taxon>Ramazzottiidae</taxon>
        <taxon>Ramazzottius</taxon>
    </lineage>
</organism>
<dbReference type="InterPro" id="IPR005018">
    <property type="entry name" value="DOMON_domain"/>
</dbReference>
<dbReference type="STRING" id="947166.A0A1D1W692"/>
<dbReference type="GO" id="GO:0005615">
    <property type="term" value="C:extracellular space"/>
    <property type="evidence" value="ECO:0007669"/>
    <property type="project" value="TreeGrafter"/>
</dbReference>
<evidence type="ECO:0000256" key="1">
    <source>
        <dbReference type="ARBA" id="ARBA00010676"/>
    </source>
</evidence>
<dbReference type="EMBL" id="BDGG01000013">
    <property type="protein sequence ID" value="GAV06539.1"/>
    <property type="molecule type" value="Genomic_DNA"/>
</dbReference>
<dbReference type="GO" id="GO:0004500">
    <property type="term" value="F:dopamine beta-monooxygenase activity"/>
    <property type="evidence" value="ECO:0007669"/>
    <property type="project" value="InterPro"/>
</dbReference>
<dbReference type="CDD" id="cd09631">
    <property type="entry name" value="DOMON_DOH"/>
    <property type="match status" value="1"/>
</dbReference>
<name>A0A1D1W692_RAMVA</name>
<dbReference type="AlphaFoldDB" id="A0A1D1W692"/>
<dbReference type="PROSITE" id="PS50836">
    <property type="entry name" value="DOMON"/>
    <property type="match status" value="1"/>
</dbReference>
<dbReference type="InterPro" id="IPR008977">
    <property type="entry name" value="PHM/PNGase_F_dom_sf"/>
</dbReference>
<dbReference type="GO" id="GO:0030667">
    <property type="term" value="C:secretory granule membrane"/>
    <property type="evidence" value="ECO:0007669"/>
    <property type="project" value="TreeGrafter"/>
</dbReference>
<protein>
    <recommendedName>
        <fullName evidence="2">DOMON domain-containing protein</fullName>
    </recommendedName>
</protein>
<dbReference type="InterPro" id="IPR000323">
    <property type="entry name" value="Cu2_ascorb_mOase_N"/>
</dbReference>
<dbReference type="SMART" id="SM00664">
    <property type="entry name" value="DoH"/>
    <property type="match status" value="1"/>
</dbReference>
<dbReference type="InterPro" id="IPR000945">
    <property type="entry name" value="DBH-like"/>
</dbReference>
<sequence>MYAAKQQGRACCIGDSAKKESEPRRKIIVKENVVREIVTTHNPTRFIDVDRAKLSQYVTMSSITIMHSSLFWFLLASTISGLSFAQDFSTHEINLDDAGNFTLKWAVEGDSIDIEVQVKVTGWIALGISPDGGLARADLLFAYFDITTGRINATDRMAQLSADGSQVQVMMDTVQNWEYLTGTKSDKGLTVRVRRKLETCDSMDQPITADTTRIVYSMGQELPSNILRPSIPAGIFTGKKLLLLDESLAVRRMGEPIRPATTLEWNILMDGIRIPENTDEFTQCSLQKIPTFSKRLHLIKVEPRVEQGNNEIVSSMMVYICQDFVTVSTTPKNFDCGSATSSAPVLGNCTVMLAAWANGGTVRPINYLRQRSSLLDSGNRNAARSQVWNFLQTLRYPDDVGYPIGPELSDRYVLLRVRYTLDNFSTSNQSECERALLIVPFVC</sequence>
<feature type="domain" description="DOMON" evidence="2">
    <location>
        <begin position="99"/>
        <end position="219"/>
    </location>
</feature>
<dbReference type="GO" id="GO:0005507">
    <property type="term" value="F:copper ion binding"/>
    <property type="evidence" value="ECO:0007669"/>
    <property type="project" value="InterPro"/>
</dbReference>
<dbReference type="GO" id="GO:0042421">
    <property type="term" value="P:norepinephrine biosynthetic process"/>
    <property type="evidence" value="ECO:0007669"/>
    <property type="project" value="TreeGrafter"/>
</dbReference>
<dbReference type="InterPro" id="IPR045266">
    <property type="entry name" value="DOH_DOMON"/>
</dbReference>
<dbReference type="OrthoDB" id="19261at2759"/>
<keyword evidence="4" id="KW-1185">Reference proteome</keyword>
<evidence type="ECO:0000313" key="3">
    <source>
        <dbReference type="EMBL" id="GAV06539.1"/>
    </source>
</evidence>
<comment type="caution">
    <text evidence="3">The sequence shown here is derived from an EMBL/GenBank/DDBJ whole genome shotgun (WGS) entry which is preliminary data.</text>
</comment>
<dbReference type="Pfam" id="PF01082">
    <property type="entry name" value="Cu2_monooxygen"/>
    <property type="match status" value="1"/>
</dbReference>
<accession>A0A1D1W692</accession>
<dbReference type="PANTHER" id="PTHR10157">
    <property type="entry name" value="DOPAMINE BETA HYDROXYLASE RELATED"/>
    <property type="match status" value="1"/>
</dbReference>
<proteinExistence type="inferred from homology"/>
<dbReference type="GO" id="GO:0006589">
    <property type="term" value="P:octopamine biosynthetic process"/>
    <property type="evidence" value="ECO:0007669"/>
    <property type="project" value="TreeGrafter"/>
</dbReference>
<reference evidence="3 4" key="1">
    <citation type="journal article" date="2016" name="Nat. Commun.">
        <title>Extremotolerant tardigrade genome and improved radiotolerance of human cultured cells by tardigrade-unique protein.</title>
        <authorList>
            <person name="Hashimoto T."/>
            <person name="Horikawa D.D."/>
            <person name="Saito Y."/>
            <person name="Kuwahara H."/>
            <person name="Kozuka-Hata H."/>
            <person name="Shin-I T."/>
            <person name="Minakuchi Y."/>
            <person name="Ohishi K."/>
            <person name="Motoyama A."/>
            <person name="Aizu T."/>
            <person name="Enomoto A."/>
            <person name="Kondo K."/>
            <person name="Tanaka S."/>
            <person name="Hara Y."/>
            <person name="Koshikawa S."/>
            <person name="Sagara H."/>
            <person name="Miura T."/>
            <person name="Yokobori S."/>
            <person name="Miyagawa K."/>
            <person name="Suzuki Y."/>
            <person name="Kubo T."/>
            <person name="Oyama M."/>
            <person name="Kohara Y."/>
            <person name="Fujiyama A."/>
            <person name="Arakawa K."/>
            <person name="Katayama T."/>
            <person name="Toyoda A."/>
            <person name="Kunieda T."/>
        </authorList>
    </citation>
    <scope>NUCLEOTIDE SEQUENCE [LARGE SCALE GENOMIC DNA]</scope>
    <source>
        <strain evidence="3 4">YOKOZUNA-1</strain>
    </source>
</reference>
<comment type="similarity">
    <text evidence="1">Belongs to the copper type II ascorbate-dependent monooxygenase family.</text>
</comment>
<gene>
    <name evidence="3" type="primary">RvY_16507</name>
    <name evidence="3" type="synonym">RvY_16507.2</name>
    <name evidence="3" type="ORF">RvY_16507-2</name>
</gene>
<dbReference type="InterPro" id="IPR036939">
    <property type="entry name" value="Cu2_ascorb_mOase_N_sf"/>
</dbReference>
<dbReference type="Pfam" id="PF03351">
    <property type="entry name" value="DOMON"/>
    <property type="match status" value="1"/>
</dbReference>
<dbReference type="SUPFAM" id="SSF49742">
    <property type="entry name" value="PHM/PNGase F"/>
    <property type="match status" value="1"/>
</dbReference>
<evidence type="ECO:0000313" key="4">
    <source>
        <dbReference type="Proteomes" id="UP000186922"/>
    </source>
</evidence>
<dbReference type="Proteomes" id="UP000186922">
    <property type="component" value="Unassembled WGS sequence"/>
</dbReference>
<evidence type="ECO:0000259" key="2">
    <source>
        <dbReference type="PROSITE" id="PS50836"/>
    </source>
</evidence>